<name>A0A7X5UBA6_9GAMM</name>
<organism evidence="2 3">
    <name type="scientific">Luteibacter anthropi</name>
    <dbReference type="NCBI Taxonomy" id="564369"/>
    <lineage>
        <taxon>Bacteria</taxon>
        <taxon>Pseudomonadati</taxon>
        <taxon>Pseudomonadota</taxon>
        <taxon>Gammaproteobacteria</taxon>
        <taxon>Lysobacterales</taxon>
        <taxon>Rhodanobacteraceae</taxon>
        <taxon>Luteibacter</taxon>
    </lineage>
</organism>
<protein>
    <recommendedName>
        <fullName evidence="4">HeH/LEM domain-containing protein</fullName>
    </recommendedName>
</protein>
<evidence type="ECO:0000313" key="2">
    <source>
        <dbReference type="EMBL" id="NII07255.1"/>
    </source>
</evidence>
<dbReference type="AlphaFoldDB" id="A0A7X5UBA6"/>
<evidence type="ECO:0008006" key="4">
    <source>
        <dbReference type="Google" id="ProtNLM"/>
    </source>
</evidence>
<dbReference type="Proteomes" id="UP000490980">
    <property type="component" value="Unassembled WGS sequence"/>
</dbReference>
<feature type="region of interest" description="Disordered" evidence="1">
    <location>
        <begin position="58"/>
        <end position="93"/>
    </location>
</feature>
<comment type="caution">
    <text evidence="2">The sequence shown here is derived from an EMBL/GenBank/DDBJ whole genome shotgun (WGS) entry which is preliminary data.</text>
</comment>
<dbReference type="RefSeq" id="WP_166948617.1">
    <property type="nucleotide sequence ID" value="NZ_JAARLZ010000006.1"/>
</dbReference>
<reference evidence="2 3" key="1">
    <citation type="submission" date="2020-03" db="EMBL/GenBank/DDBJ databases">
        <authorList>
            <person name="Lai Q."/>
        </authorList>
    </citation>
    <scope>NUCLEOTIDE SEQUENCE [LARGE SCALE GENOMIC DNA]</scope>
    <source>
        <strain evidence="2 3">CCUG 25036</strain>
    </source>
</reference>
<gene>
    <name evidence="2" type="ORF">HBF25_12760</name>
</gene>
<feature type="compositionally biased region" description="Gly residues" evidence="1">
    <location>
        <begin position="68"/>
        <end position="84"/>
    </location>
</feature>
<keyword evidence="3" id="KW-1185">Reference proteome</keyword>
<evidence type="ECO:0000313" key="3">
    <source>
        <dbReference type="Proteomes" id="UP000490980"/>
    </source>
</evidence>
<sequence length="129" mass="13617">MELIYTTQTSAFDDGKRYRNPAYFDRPEPGVTKVTIVGDWPDVAKAYGAVEGVDVAKEKDAKVSAGRAGRGGKASGGTGSGGGSQNNEKPVDELTLEEAQERLKAAGIDYPADADEAALRELLKANQQA</sequence>
<accession>A0A7X5UBA6</accession>
<evidence type="ECO:0000256" key="1">
    <source>
        <dbReference type="SAM" id="MobiDB-lite"/>
    </source>
</evidence>
<dbReference type="EMBL" id="JAARLZ010000006">
    <property type="protein sequence ID" value="NII07255.1"/>
    <property type="molecule type" value="Genomic_DNA"/>
</dbReference>
<proteinExistence type="predicted"/>